<evidence type="ECO:0000259" key="7">
    <source>
        <dbReference type="Pfam" id="PF25944"/>
    </source>
</evidence>
<dbReference type="Gene3D" id="1.10.287.470">
    <property type="entry name" value="Helix hairpin bin"/>
    <property type="match status" value="1"/>
</dbReference>
<evidence type="ECO:0000256" key="3">
    <source>
        <dbReference type="SAM" id="MobiDB-lite"/>
    </source>
</evidence>
<dbReference type="Pfam" id="PF25876">
    <property type="entry name" value="HH_MFP_RND"/>
    <property type="match status" value="1"/>
</dbReference>
<feature type="domain" description="Multidrug resistance protein MdtA-like alpha-helical hairpin" evidence="5">
    <location>
        <begin position="131"/>
        <end position="200"/>
    </location>
</feature>
<dbReference type="Gene3D" id="2.40.50.100">
    <property type="match status" value="1"/>
</dbReference>
<dbReference type="GO" id="GO:0046677">
    <property type="term" value="P:response to antibiotic"/>
    <property type="evidence" value="ECO:0007669"/>
    <property type="project" value="TreeGrafter"/>
</dbReference>
<proteinExistence type="inferred from homology"/>
<dbReference type="EMBL" id="PXYI01000005">
    <property type="protein sequence ID" value="PSJ38752.1"/>
    <property type="molecule type" value="Genomic_DNA"/>
</dbReference>
<dbReference type="NCBIfam" id="TIGR01730">
    <property type="entry name" value="RND_mfp"/>
    <property type="match status" value="1"/>
</dbReference>
<feature type="region of interest" description="Disordered" evidence="3">
    <location>
        <begin position="402"/>
        <end position="422"/>
    </location>
</feature>
<dbReference type="GO" id="GO:0005886">
    <property type="term" value="C:plasma membrane"/>
    <property type="evidence" value="ECO:0007669"/>
    <property type="project" value="TreeGrafter"/>
</dbReference>
<keyword evidence="4" id="KW-0472">Membrane</keyword>
<feature type="domain" description="Multidrug resistance protein MdtA-like barrel-sandwich hybrid" evidence="6">
    <location>
        <begin position="91"/>
        <end position="227"/>
    </location>
</feature>
<name>A0A2P7QLC1_9SPHN</name>
<dbReference type="InterPro" id="IPR058626">
    <property type="entry name" value="MdtA-like_b-barrel"/>
</dbReference>
<feature type="domain" description="Multidrug resistance protein MdtA-like C-terminal permuted SH3" evidence="8">
    <location>
        <begin position="323"/>
        <end position="383"/>
    </location>
</feature>
<feature type="compositionally biased region" description="Pro residues" evidence="3">
    <location>
        <begin position="404"/>
        <end position="416"/>
    </location>
</feature>
<dbReference type="GO" id="GO:0030313">
    <property type="term" value="C:cell envelope"/>
    <property type="evidence" value="ECO:0007669"/>
    <property type="project" value="UniProtKB-SubCell"/>
</dbReference>
<feature type="compositionally biased region" description="Low complexity" evidence="3">
    <location>
        <begin position="1"/>
        <end position="13"/>
    </location>
</feature>
<dbReference type="InterPro" id="IPR058627">
    <property type="entry name" value="MdtA-like_C"/>
</dbReference>
<dbReference type="Gene3D" id="2.40.30.170">
    <property type="match status" value="1"/>
</dbReference>
<evidence type="ECO:0000256" key="2">
    <source>
        <dbReference type="ARBA" id="ARBA00009477"/>
    </source>
</evidence>
<dbReference type="Proteomes" id="UP000241167">
    <property type="component" value="Unassembled WGS sequence"/>
</dbReference>
<dbReference type="Pfam" id="PF25917">
    <property type="entry name" value="BSH_RND"/>
    <property type="match status" value="1"/>
</dbReference>
<keyword evidence="10" id="KW-1185">Reference proteome</keyword>
<dbReference type="InterPro" id="IPR058625">
    <property type="entry name" value="MdtA-like_BSH"/>
</dbReference>
<sequence>MYLSPSTGPGVATPTPPDVPVDDRSRTSARLRIGVALLLIGLLAYGAWTVFGADKAQAGPPPIPTVGAARPIQRSIVEWDDYSGRFEASRWVEIKPRVTGQLQAVHFRDGEIVRQGQLLFTIDDRPFVAALNEARARANAARTALALARAEFARASALVDEEAISREEVDTRRAAVASAQAQVAALDAVVQQRALDVDFTRIRAPIGGRISDRRVHGGTLIAANETLLTTINALDPIHFVFDGSEGLYLRSQRNREAGSAPAVEIRLQDESDYRWKGRVDFNDNRIAADSGTMRSRAIVANPTHFLTPGMFGNMRLASGVRRDALLVPDAAVMTDQARKIVLVVGKGGVVEARPVSVGARVGTLRTIRSGLTPADVVVIDGVQMAQPGAKVNVRQAKLADAAPTPAPLPDLAPPPSQATIAN</sequence>
<reference evidence="9 10" key="1">
    <citation type="submission" date="2018-03" db="EMBL/GenBank/DDBJ databases">
        <title>The draft genome of Sphingosinicella sp. GL-C-18.</title>
        <authorList>
            <person name="Liu L."/>
            <person name="Li L."/>
            <person name="Liang L."/>
            <person name="Zhang X."/>
            <person name="Wang T."/>
        </authorList>
    </citation>
    <scope>NUCLEOTIDE SEQUENCE [LARGE SCALE GENOMIC DNA]</scope>
    <source>
        <strain evidence="9 10">GL-C-18</strain>
    </source>
</reference>
<feature type="domain" description="Multidrug resistance protein MdtA-like beta-barrel" evidence="7">
    <location>
        <begin position="248"/>
        <end position="318"/>
    </location>
</feature>
<keyword evidence="4" id="KW-1133">Transmembrane helix</keyword>
<dbReference type="InterPro" id="IPR058624">
    <property type="entry name" value="MdtA-like_HH"/>
</dbReference>
<organism evidence="9 10">
    <name type="scientific">Allosphingosinicella deserti</name>
    <dbReference type="NCBI Taxonomy" id="2116704"/>
    <lineage>
        <taxon>Bacteria</taxon>
        <taxon>Pseudomonadati</taxon>
        <taxon>Pseudomonadota</taxon>
        <taxon>Alphaproteobacteria</taxon>
        <taxon>Sphingomonadales</taxon>
        <taxon>Sphingomonadaceae</taxon>
        <taxon>Allosphingosinicella</taxon>
    </lineage>
</organism>
<dbReference type="InterPro" id="IPR006143">
    <property type="entry name" value="RND_pump_MFP"/>
</dbReference>
<dbReference type="FunFam" id="2.40.420.20:FF:000001">
    <property type="entry name" value="Efflux RND transporter periplasmic adaptor subunit"/>
    <property type="match status" value="1"/>
</dbReference>
<comment type="similarity">
    <text evidence="2">Belongs to the membrane fusion protein (MFP) (TC 8.A.1) family.</text>
</comment>
<evidence type="ECO:0000259" key="8">
    <source>
        <dbReference type="Pfam" id="PF25967"/>
    </source>
</evidence>
<dbReference type="PANTHER" id="PTHR30158">
    <property type="entry name" value="ACRA/E-RELATED COMPONENT OF DRUG EFFLUX TRANSPORTER"/>
    <property type="match status" value="1"/>
</dbReference>
<comment type="subcellular location">
    <subcellularLocation>
        <location evidence="1">Cell envelope</location>
    </subcellularLocation>
</comment>
<feature type="transmembrane region" description="Helical" evidence="4">
    <location>
        <begin position="33"/>
        <end position="51"/>
    </location>
</feature>
<dbReference type="PANTHER" id="PTHR30158:SF10">
    <property type="entry name" value="CATION EFFLUX PUMP"/>
    <property type="match status" value="1"/>
</dbReference>
<dbReference type="AlphaFoldDB" id="A0A2P7QLC1"/>
<evidence type="ECO:0000313" key="9">
    <source>
        <dbReference type="EMBL" id="PSJ38752.1"/>
    </source>
</evidence>
<protein>
    <submittedName>
        <fullName evidence="9">Efflux transporter periplasmic adaptor subunit</fullName>
    </submittedName>
</protein>
<accession>A0A2P7QLC1</accession>
<dbReference type="Pfam" id="PF25944">
    <property type="entry name" value="Beta-barrel_RND"/>
    <property type="match status" value="1"/>
</dbReference>
<evidence type="ECO:0000259" key="5">
    <source>
        <dbReference type="Pfam" id="PF25876"/>
    </source>
</evidence>
<evidence type="ECO:0000259" key="6">
    <source>
        <dbReference type="Pfam" id="PF25917"/>
    </source>
</evidence>
<dbReference type="SUPFAM" id="SSF111369">
    <property type="entry name" value="HlyD-like secretion proteins"/>
    <property type="match status" value="1"/>
</dbReference>
<comment type="caution">
    <text evidence="9">The sequence shown here is derived from an EMBL/GenBank/DDBJ whole genome shotgun (WGS) entry which is preliminary data.</text>
</comment>
<evidence type="ECO:0000256" key="4">
    <source>
        <dbReference type="SAM" id="Phobius"/>
    </source>
</evidence>
<evidence type="ECO:0000256" key="1">
    <source>
        <dbReference type="ARBA" id="ARBA00004196"/>
    </source>
</evidence>
<keyword evidence="4" id="KW-0812">Transmembrane</keyword>
<dbReference type="RefSeq" id="WP_106513946.1">
    <property type="nucleotide sequence ID" value="NZ_PXYI01000005.1"/>
</dbReference>
<evidence type="ECO:0000313" key="10">
    <source>
        <dbReference type="Proteomes" id="UP000241167"/>
    </source>
</evidence>
<feature type="region of interest" description="Disordered" evidence="3">
    <location>
        <begin position="1"/>
        <end position="24"/>
    </location>
</feature>
<dbReference type="Gene3D" id="2.40.420.20">
    <property type="match status" value="1"/>
</dbReference>
<dbReference type="Pfam" id="PF25967">
    <property type="entry name" value="RND-MFP_C"/>
    <property type="match status" value="1"/>
</dbReference>
<dbReference type="GO" id="GO:0022857">
    <property type="term" value="F:transmembrane transporter activity"/>
    <property type="evidence" value="ECO:0007669"/>
    <property type="project" value="InterPro"/>
</dbReference>
<dbReference type="OrthoDB" id="9816569at2"/>
<gene>
    <name evidence="9" type="ORF">C7I55_15585</name>
</gene>